<keyword evidence="4" id="KW-0732">Signal</keyword>
<protein>
    <submittedName>
        <fullName evidence="6">Lysophospholipase L1-like esterase</fullName>
    </submittedName>
</protein>
<comment type="caution">
    <text evidence="6">The sequence shown here is derived from an EMBL/GenBank/DDBJ whole genome shotgun (WGS) entry which is preliminary data.</text>
</comment>
<accession>A0A846N2H5</accession>
<feature type="domain" description="SGNH hydrolase-type esterase" evidence="5">
    <location>
        <begin position="65"/>
        <end position="215"/>
    </location>
</feature>
<evidence type="ECO:0000313" key="7">
    <source>
        <dbReference type="Proteomes" id="UP000570514"/>
    </source>
</evidence>
<evidence type="ECO:0000259" key="5">
    <source>
        <dbReference type="Pfam" id="PF13472"/>
    </source>
</evidence>
<dbReference type="AlphaFoldDB" id="A0A846N2H5"/>
<evidence type="ECO:0000256" key="4">
    <source>
        <dbReference type="SAM" id="SignalP"/>
    </source>
</evidence>
<dbReference type="EMBL" id="JAASRM010000001">
    <property type="protein sequence ID" value="NIK89709.1"/>
    <property type="molecule type" value="Genomic_DNA"/>
</dbReference>
<keyword evidence="2" id="KW-0378">Hydrolase</keyword>
<dbReference type="PANTHER" id="PTHR43695">
    <property type="entry name" value="PUTATIVE (AFU_ORTHOLOGUE AFUA_2G17250)-RELATED"/>
    <property type="match status" value="1"/>
</dbReference>
<gene>
    <name evidence="6" type="ORF">FHS83_003027</name>
</gene>
<feature type="signal peptide" evidence="4">
    <location>
        <begin position="1"/>
        <end position="18"/>
    </location>
</feature>
<feature type="region of interest" description="Disordered" evidence="3">
    <location>
        <begin position="237"/>
        <end position="264"/>
    </location>
</feature>
<dbReference type="Pfam" id="PF13472">
    <property type="entry name" value="Lipase_GDSL_2"/>
    <property type="match status" value="1"/>
</dbReference>
<dbReference type="GO" id="GO:0016788">
    <property type="term" value="F:hydrolase activity, acting on ester bonds"/>
    <property type="evidence" value="ECO:0007669"/>
    <property type="project" value="UniProtKB-ARBA"/>
</dbReference>
<dbReference type="InterPro" id="IPR037459">
    <property type="entry name" value="RhgT-like"/>
</dbReference>
<comment type="similarity">
    <text evidence="1">Belongs to the 'GDSL' lipolytic enzyme family.</text>
</comment>
<evidence type="ECO:0000256" key="1">
    <source>
        <dbReference type="ARBA" id="ARBA00008668"/>
    </source>
</evidence>
<dbReference type="Proteomes" id="UP000570514">
    <property type="component" value="Unassembled WGS sequence"/>
</dbReference>
<feature type="chain" id="PRO_5032691008" evidence="4">
    <location>
        <begin position="19"/>
        <end position="308"/>
    </location>
</feature>
<proteinExistence type="inferred from homology"/>
<dbReference type="InterPro" id="IPR013830">
    <property type="entry name" value="SGNH_hydro"/>
</dbReference>
<feature type="compositionally biased region" description="Polar residues" evidence="3">
    <location>
        <begin position="38"/>
        <end position="47"/>
    </location>
</feature>
<dbReference type="SUPFAM" id="SSF52266">
    <property type="entry name" value="SGNH hydrolase"/>
    <property type="match status" value="1"/>
</dbReference>
<dbReference type="RefSeq" id="WP_208414881.1">
    <property type="nucleotide sequence ID" value="NZ_BAAADC010000001.1"/>
</dbReference>
<sequence length="308" mass="32856">MMRQILAAAVLFAVPALAQSQPVAQPAPEPANPVAEPTTLSPVTDPSITERPPVKPIKMKKIVLVGDSTTQPNSGWGGSFCALHVNMATACVNLGRGGRSTYSYRAEGAWDFALHEMEKGPYSETYVLIQFGHNDMPGKAGRSTNLETEFPANLRQYVLDARKVGAVPVLLTPLTIRSFSNGRLNHGLDPWAEKVRAVAKEMNVPLVDLYARSHAAVQGLGPVESLRLAEVAPPEDVHEAAKAGNSLPSSRIAKPVASKPIDPTGPQGSFSYGFDYTHVGRTGADYFSAIVADGLVRAVPALSRDILP</sequence>
<dbReference type="PANTHER" id="PTHR43695:SF1">
    <property type="entry name" value="RHAMNOGALACTURONAN ACETYLESTERASE"/>
    <property type="match status" value="1"/>
</dbReference>
<dbReference type="Gene3D" id="3.40.50.1110">
    <property type="entry name" value="SGNH hydrolase"/>
    <property type="match status" value="1"/>
</dbReference>
<keyword evidence="7" id="KW-1185">Reference proteome</keyword>
<dbReference type="CDD" id="cd01821">
    <property type="entry name" value="Rhamnogalacturan_acetylesterase_like"/>
    <property type="match status" value="1"/>
</dbReference>
<evidence type="ECO:0000256" key="2">
    <source>
        <dbReference type="ARBA" id="ARBA00022801"/>
    </source>
</evidence>
<name>A0A846N2H5_9PROT</name>
<dbReference type="InterPro" id="IPR036514">
    <property type="entry name" value="SGNH_hydro_sf"/>
</dbReference>
<evidence type="ECO:0000256" key="3">
    <source>
        <dbReference type="SAM" id="MobiDB-lite"/>
    </source>
</evidence>
<organism evidence="6 7">
    <name type="scientific">Rhizomicrobium palustre</name>
    <dbReference type="NCBI Taxonomy" id="189966"/>
    <lineage>
        <taxon>Bacteria</taxon>
        <taxon>Pseudomonadati</taxon>
        <taxon>Pseudomonadota</taxon>
        <taxon>Alphaproteobacteria</taxon>
        <taxon>Micropepsales</taxon>
        <taxon>Micropepsaceae</taxon>
        <taxon>Rhizomicrobium</taxon>
    </lineage>
</organism>
<reference evidence="6 7" key="1">
    <citation type="submission" date="2020-03" db="EMBL/GenBank/DDBJ databases">
        <title>Genomic Encyclopedia of Type Strains, Phase IV (KMG-IV): sequencing the most valuable type-strain genomes for metagenomic binning, comparative biology and taxonomic classification.</title>
        <authorList>
            <person name="Goeker M."/>
        </authorList>
    </citation>
    <scope>NUCLEOTIDE SEQUENCE [LARGE SCALE GENOMIC DNA]</scope>
    <source>
        <strain evidence="6 7">DSM 19867</strain>
    </source>
</reference>
<evidence type="ECO:0000313" key="6">
    <source>
        <dbReference type="EMBL" id="NIK89709.1"/>
    </source>
</evidence>
<feature type="region of interest" description="Disordered" evidence="3">
    <location>
        <begin position="23"/>
        <end position="52"/>
    </location>
</feature>